<organism evidence="2 3">
    <name type="scientific">Podarcis lilfordi</name>
    <name type="common">Lilford's wall lizard</name>
    <dbReference type="NCBI Taxonomy" id="74358"/>
    <lineage>
        <taxon>Eukaryota</taxon>
        <taxon>Metazoa</taxon>
        <taxon>Chordata</taxon>
        <taxon>Craniata</taxon>
        <taxon>Vertebrata</taxon>
        <taxon>Euteleostomi</taxon>
        <taxon>Lepidosauria</taxon>
        <taxon>Squamata</taxon>
        <taxon>Bifurcata</taxon>
        <taxon>Unidentata</taxon>
        <taxon>Episquamata</taxon>
        <taxon>Laterata</taxon>
        <taxon>Lacertibaenia</taxon>
        <taxon>Lacertidae</taxon>
        <taxon>Podarcis</taxon>
    </lineage>
</organism>
<dbReference type="Gene3D" id="3.10.20.90">
    <property type="entry name" value="Phosphatidylinositol 3-kinase Catalytic Subunit, Chain A, domain 1"/>
    <property type="match status" value="2"/>
</dbReference>
<keyword evidence="3" id="KW-1185">Reference proteome</keyword>
<name>A0AA35LJQ1_9SAUR</name>
<evidence type="ECO:0000313" key="2">
    <source>
        <dbReference type="EMBL" id="CAI5797570.1"/>
    </source>
</evidence>
<dbReference type="PRINTS" id="PR00348">
    <property type="entry name" value="UBIQUITIN"/>
</dbReference>
<proteinExistence type="predicted"/>
<feature type="domain" description="Ubiquitin-like" evidence="1">
    <location>
        <begin position="82"/>
        <end position="157"/>
    </location>
</feature>
<dbReference type="InterPro" id="IPR000626">
    <property type="entry name" value="Ubiquitin-like_dom"/>
</dbReference>
<dbReference type="EMBL" id="OX395143">
    <property type="protein sequence ID" value="CAI5797570.1"/>
    <property type="molecule type" value="Genomic_DNA"/>
</dbReference>
<dbReference type="InterPro" id="IPR050158">
    <property type="entry name" value="Ubiquitin_ubiquitin-like"/>
</dbReference>
<feature type="domain" description="Ubiquitin-like" evidence="1">
    <location>
        <begin position="3"/>
        <end position="81"/>
    </location>
</feature>
<dbReference type="Pfam" id="PF00240">
    <property type="entry name" value="ubiquitin"/>
    <property type="match status" value="2"/>
</dbReference>
<dbReference type="PROSITE" id="PS50053">
    <property type="entry name" value="UBIQUITIN_2"/>
    <property type="match status" value="2"/>
</dbReference>
<dbReference type="Proteomes" id="UP001178461">
    <property type="component" value="Chromosome 16"/>
</dbReference>
<gene>
    <name evidence="2" type="ORF">PODLI_1B007246</name>
</gene>
<protein>
    <submittedName>
        <fullName evidence="2">ISG15</fullName>
    </submittedName>
</protein>
<dbReference type="InterPro" id="IPR029071">
    <property type="entry name" value="Ubiquitin-like_domsf"/>
</dbReference>
<sequence length="165" mass="18531">MALRLNVKLLSGEQYSLDTHASKTVWDFKIQVAQKTGLSPYQQKLACQSNGNINLQDSDQLSRFGLKSGDTILLVVKSEESIPIFLHNARGQTRSYHVMPSDSVDQFKARIRQQENIQPDQFWLTYEGKPLENGKKLSDYNIAPHGTVYFNFRLRGGCNLGGGPA</sequence>
<dbReference type="SMART" id="SM00213">
    <property type="entry name" value="UBQ"/>
    <property type="match status" value="2"/>
</dbReference>
<evidence type="ECO:0000259" key="1">
    <source>
        <dbReference type="PROSITE" id="PS50053"/>
    </source>
</evidence>
<accession>A0AA35LJQ1</accession>
<dbReference type="InterPro" id="IPR019956">
    <property type="entry name" value="Ubiquitin_dom"/>
</dbReference>
<evidence type="ECO:0000313" key="3">
    <source>
        <dbReference type="Proteomes" id="UP001178461"/>
    </source>
</evidence>
<dbReference type="AlphaFoldDB" id="A0AA35LJQ1"/>
<dbReference type="PANTHER" id="PTHR10666">
    <property type="entry name" value="UBIQUITIN"/>
    <property type="match status" value="1"/>
</dbReference>
<dbReference type="SUPFAM" id="SSF54236">
    <property type="entry name" value="Ubiquitin-like"/>
    <property type="match status" value="2"/>
</dbReference>
<reference evidence="2" key="1">
    <citation type="submission" date="2022-12" db="EMBL/GenBank/DDBJ databases">
        <authorList>
            <person name="Alioto T."/>
            <person name="Alioto T."/>
            <person name="Gomez Garrido J."/>
        </authorList>
    </citation>
    <scope>NUCLEOTIDE SEQUENCE</scope>
</reference>